<keyword evidence="4" id="KW-1185">Reference proteome</keyword>
<evidence type="ECO:0000313" key="3">
    <source>
        <dbReference type="EMBL" id="KAJ3515511.1"/>
    </source>
</evidence>
<evidence type="ECO:0000256" key="1">
    <source>
        <dbReference type="SAM" id="Coils"/>
    </source>
</evidence>
<keyword evidence="1" id="KW-0175">Coiled coil</keyword>
<reference evidence="3" key="1">
    <citation type="submission" date="2022-07" db="EMBL/GenBank/DDBJ databases">
        <title>Genome Sequence of Agrocybe chaxingu.</title>
        <authorList>
            <person name="Buettner E."/>
        </authorList>
    </citation>
    <scope>NUCLEOTIDE SEQUENCE</scope>
    <source>
        <strain evidence="3">MP-N11</strain>
    </source>
</reference>
<name>A0A9W8MZI5_9AGAR</name>
<evidence type="ECO:0000256" key="2">
    <source>
        <dbReference type="SAM" id="MobiDB-lite"/>
    </source>
</evidence>
<gene>
    <name evidence="3" type="ORF">NLJ89_g1712</name>
</gene>
<dbReference type="AlphaFoldDB" id="A0A9W8MZI5"/>
<evidence type="ECO:0000313" key="4">
    <source>
        <dbReference type="Proteomes" id="UP001148786"/>
    </source>
</evidence>
<protein>
    <submittedName>
        <fullName evidence="3">Uncharacterized protein</fullName>
    </submittedName>
</protein>
<comment type="caution">
    <text evidence="3">The sequence shown here is derived from an EMBL/GenBank/DDBJ whole genome shotgun (WGS) entry which is preliminary data.</text>
</comment>
<dbReference type="Proteomes" id="UP001148786">
    <property type="component" value="Unassembled WGS sequence"/>
</dbReference>
<organism evidence="3 4">
    <name type="scientific">Agrocybe chaxingu</name>
    <dbReference type="NCBI Taxonomy" id="84603"/>
    <lineage>
        <taxon>Eukaryota</taxon>
        <taxon>Fungi</taxon>
        <taxon>Dikarya</taxon>
        <taxon>Basidiomycota</taxon>
        <taxon>Agaricomycotina</taxon>
        <taxon>Agaricomycetes</taxon>
        <taxon>Agaricomycetidae</taxon>
        <taxon>Agaricales</taxon>
        <taxon>Agaricineae</taxon>
        <taxon>Strophariaceae</taxon>
        <taxon>Agrocybe</taxon>
    </lineage>
</organism>
<feature type="coiled-coil region" evidence="1">
    <location>
        <begin position="85"/>
        <end position="119"/>
    </location>
</feature>
<dbReference type="EMBL" id="JANKHO010000093">
    <property type="protein sequence ID" value="KAJ3515511.1"/>
    <property type="molecule type" value="Genomic_DNA"/>
</dbReference>
<sequence length="434" mass="49310">MRSPTAPQTQGDITPSRLGESVDELNAAANKLKKIESTLERFLDEKRKKLDINVAQESDGFQLVSHQASEIQEFESWTKKQLDYARDARSQLQDAEDQIRALRQENVALKGQVVEMQEEMEAVAQWVRAQDTLTRALKEVREDENSRMPLRSGISRLSGEPSSKIIKAISAFKHEVQDASQRCCDNLERARWKPETIPAELQKDAKRLLGKRLTSLLVKQSETCDVKYTVLMKTVLEVFLFHWCFAIIEGSYPKQRSFEDLLLDLSALHLGHKDVDEWVSDILQQLELVLAAGDVRLKSEDPAAGMLRRLIKSAYNVRRALAERDLDCNFSLAMPIPSTVFKPESMDEVPLQRMPGWVQLLRSTNPSEANRVAGTSSLGVTCERDDGTKEIIVKPVVASYTAIEDDISLRNMRSGVNDPSYKYYRSRSLRDWPE</sequence>
<accession>A0A9W8MZI5</accession>
<proteinExistence type="predicted"/>
<feature type="compositionally biased region" description="Polar residues" evidence="2">
    <location>
        <begin position="1"/>
        <end position="13"/>
    </location>
</feature>
<feature type="region of interest" description="Disordered" evidence="2">
    <location>
        <begin position="1"/>
        <end position="20"/>
    </location>
</feature>
<dbReference type="OrthoDB" id="3065671at2759"/>